<evidence type="ECO:0000313" key="1">
    <source>
        <dbReference type="EMBL" id="MBB5254867.1"/>
    </source>
</evidence>
<reference evidence="1 4" key="2">
    <citation type="submission" date="2020-08" db="EMBL/GenBank/DDBJ databases">
        <title>Genomic Encyclopedia of Type Strains, Phase IV (KMG-IV): sequencing the most valuable type-strain genomes for metagenomic binning, comparative biology and taxonomic classification.</title>
        <authorList>
            <person name="Goeker M."/>
        </authorList>
    </citation>
    <scope>NUCLEOTIDE SEQUENCE [LARGE SCALE GENOMIC DNA]</scope>
    <source>
        <strain evidence="1 4">DSM 12421</strain>
    </source>
</reference>
<dbReference type="Proteomes" id="UP000427373">
    <property type="component" value="Chromosome"/>
</dbReference>
<dbReference type="EMBL" id="CP045484">
    <property type="protein sequence ID" value="QGR18281.1"/>
    <property type="molecule type" value="Genomic_DNA"/>
</dbReference>
<sequence>MWDTLVDLIESCYIRHIQILENSGKCIPRLAVERVILNLAYEEKPDRAWLERLHKILSEKTRSYNTFDFRRDFLDYDIYGELSFANEYTVYSIMNVRDYEKGIEVYSALNSWNISIS</sequence>
<gene>
    <name evidence="2" type="ORF">D1869_14615</name>
    <name evidence="1" type="ORF">HNQ62_002641</name>
</gene>
<evidence type="ECO:0000313" key="3">
    <source>
        <dbReference type="Proteomes" id="UP000427373"/>
    </source>
</evidence>
<dbReference type="GeneID" id="42802504"/>
<reference evidence="2 3" key="1">
    <citation type="submission" date="2019-10" db="EMBL/GenBank/DDBJ databases">
        <title>Genome Sequences from Six Type Strain Members of the Archaeal Family Sulfolobaceae: Acidianus ambivalens, Acidianus infernus, Metallosphaera prunae, Stygiolobus azoricus, Sulfolobus metallicus, and Sulfurisphaera ohwakuensis.</title>
        <authorList>
            <person name="Counts J.A."/>
            <person name="Kelly R.M."/>
        </authorList>
    </citation>
    <scope>NUCLEOTIDE SEQUENCE [LARGE SCALE GENOMIC DNA]</scope>
    <source>
        <strain evidence="2 3">TA-1</strain>
    </source>
</reference>
<evidence type="ECO:0000313" key="4">
    <source>
        <dbReference type="Proteomes" id="UP000582213"/>
    </source>
</evidence>
<organism evidence="2 3">
    <name type="scientific">Sulfurisphaera ohwakuensis</name>
    <dbReference type="NCBI Taxonomy" id="69656"/>
    <lineage>
        <taxon>Archaea</taxon>
        <taxon>Thermoproteota</taxon>
        <taxon>Thermoprotei</taxon>
        <taxon>Sulfolobales</taxon>
        <taxon>Sulfolobaceae</taxon>
        <taxon>Sulfurisphaera</taxon>
    </lineage>
</organism>
<accession>A0A650CK82</accession>
<dbReference type="KEGG" id="soh:D1869_14615"/>
<dbReference type="EMBL" id="JACHFY010000028">
    <property type="protein sequence ID" value="MBB5254867.1"/>
    <property type="molecule type" value="Genomic_DNA"/>
</dbReference>
<keyword evidence="3" id="KW-1185">Reference proteome</keyword>
<evidence type="ECO:0000313" key="2">
    <source>
        <dbReference type="EMBL" id="QGR18281.1"/>
    </source>
</evidence>
<proteinExistence type="predicted"/>
<dbReference type="RefSeq" id="WP_156015773.1">
    <property type="nucleotide sequence ID" value="NZ_CP045484.1"/>
</dbReference>
<name>A0A650CK82_SULOH</name>
<protein>
    <submittedName>
        <fullName evidence="2">Uncharacterized protein</fullName>
    </submittedName>
</protein>
<dbReference type="Proteomes" id="UP000582213">
    <property type="component" value="Unassembled WGS sequence"/>
</dbReference>
<dbReference type="AlphaFoldDB" id="A0A650CK82"/>